<evidence type="ECO:0000256" key="4">
    <source>
        <dbReference type="ARBA" id="ARBA00022989"/>
    </source>
</evidence>
<protein>
    <submittedName>
        <fullName evidence="7">Uncharacterized protein</fullName>
    </submittedName>
</protein>
<dbReference type="PIRSF" id="PIRSF035875">
    <property type="entry name" value="RNase_BN"/>
    <property type="match status" value="1"/>
</dbReference>
<evidence type="ECO:0000313" key="7">
    <source>
        <dbReference type="EMBL" id="CAA9480795.1"/>
    </source>
</evidence>
<feature type="transmembrane region" description="Helical" evidence="6">
    <location>
        <begin position="30"/>
        <end position="59"/>
    </location>
</feature>
<sequence>MEAATVRDGTIRALPREIPALVEGFRRHDLLLFASAISFQVLTAIVPLLLFGFGLLGFLNLTEVWEGDLRPQVESAVSPAALTVIDDTVGRVLGSKQLVWVTFGAALATWQLSGAIRAAMEALNRVQGVEETRGWPARFTRSLLLAIGECVLLLLAISVVTLGPLLYGDAGSLGSAGLLLVRWVLAAALVLLAVGLLVRHGPDCPQPLGWVSVGAGLVVGGWLAMSAAFLVYLTTIAAYGSLFGNLATLVVLMGYLYASSITFLGGIMMDALLRDRHAGDPSGSGASAPEPACATS</sequence>
<keyword evidence="2" id="KW-1003">Cell membrane</keyword>
<dbReference type="EMBL" id="CADCVS010000130">
    <property type="protein sequence ID" value="CAA9480795.1"/>
    <property type="molecule type" value="Genomic_DNA"/>
</dbReference>
<name>A0A6J4RTT0_9ACTN</name>
<accession>A0A6J4RTT0</accession>
<evidence type="ECO:0000256" key="3">
    <source>
        <dbReference type="ARBA" id="ARBA00022692"/>
    </source>
</evidence>
<dbReference type="PANTHER" id="PTHR30213:SF0">
    <property type="entry name" value="UPF0761 MEMBRANE PROTEIN YIHY"/>
    <property type="match status" value="1"/>
</dbReference>
<dbReference type="InterPro" id="IPR017039">
    <property type="entry name" value="Virul_fac_BrkB"/>
</dbReference>
<feature type="transmembrane region" description="Helical" evidence="6">
    <location>
        <begin position="179"/>
        <end position="198"/>
    </location>
</feature>
<dbReference type="Pfam" id="PF03631">
    <property type="entry name" value="Virul_fac_BrkB"/>
    <property type="match status" value="1"/>
</dbReference>
<feature type="transmembrane region" description="Helical" evidence="6">
    <location>
        <begin position="98"/>
        <end position="116"/>
    </location>
</feature>
<keyword evidence="5 6" id="KW-0472">Membrane</keyword>
<feature type="transmembrane region" description="Helical" evidence="6">
    <location>
        <begin position="143"/>
        <end position="167"/>
    </location>
</feature>
<comment type="subcellular location">
    <subcellularLocation>
        <location evidence="1">Cell membrane</location>
        <topology evidence="1">Multi-pass membrane protein</topology>
    </subcellularLocation>
</comment>
<dbReference type="GO" id="GO:0005886">
    <property type="term" value="C:plasma membrane"/>
    <property type="evidence" value="ECO:0007669"/>
    <property type="project" value="UniProtKB-SubCell"/>
</dbReference>
<evidence type="ECO:0000256" key="1">
    <source>
        <dbReference type="ARBA" id="ARBA00004651"/>
    </source>
</evidence>
<keyword evidence="3 6" id="KW-0812">Transmembrane</keyword>
<dbReference type="AlphaFoldDB" id="A0A6J4RTT0"/>
<keyword evidence="4 6" id="KW-1133">Transmembrane helix</keyword>
<gene>
    <name evidence="7" type="ORF">AVDCRST_MAG30-783</name>
</gene>
<reference evidence="7" key="1">
    <citation type="submission" date="2020-02" db="EMBL/GenBank/DDBJ databases">
        <authorList>
            <person name="Meier V. D."/>
        </authorList>
    </citation>
    <scope>NUCLEOTIDE SEQUENCE</scope>
    <source>
        <strain evidence="7">AVDCRST_MAG30</strain>
    </source>
</reference>
<evidence type="ECO:0000256" key="5">
    <source>
        <dbReference type="ARBA" id="ARBA00023136"/>
    </source>
</evidence>
<proteinExistence type="predicted"/>
<dbReference type="PANTHER" id="PTHR30213">
    <property type="entry name" value="INNER MEMBRANE PROTEIN YHJD"/>
    <property type="match status" value="1"/>
</dbReference>
<feature type="transmembrane region" description="Helical" evidence="6">
    <location>
        <begin position="246"/>
        <end position="267"/>
    </location>
</feature>
<feature type="transmembrane region" description="Helical" evidence="6">
    <location>
        <begin position="210"/>
        <end position="234"/>
    </location>
</feature>
<evidence type="ECO:0000256" key="6">
    <source>
        <dbReference type="SAM" id="Phobius"/>
    </source>
</evidence>
<organism evidence="7">
    <name type="scientific">uncultured Solirubrobacteraceae bacterium</name>
    <dbReference type="NCBI Taxonomy" id="1162706"/>
    <lineage>
        <taxon>Bacteria</taxon>
        <taxon>Bacillati</taxon>
        <taxon>Actinomycetota</taxon>
        <taxon>Thermoleophilia</taxon>
        <taxon>Solirubrobacterales</taxon>
        <taxon>Solirubrobacteraceae</taxon>
        <taxon>environmental samples</taxon>
    </lineage>
</organism>
<evidence type="ECO:0000256" key="2">
    <source>
        <dbReference type="ARBA" id="ARBA00022475"/>
    </source>
</evidence>